<evidence type="ECO:0000313" key="1">
    <source>
        <dbReference type="EMBL" id="EHO62862.1"/>
    </source>
</evidence>
<dbReference type="RefSeq" id="WP_008859699.1">
    <property type="nucleotide sequence ID" value="NZ_JH591188.1"/>
</dbReference>
<dbReference type="STRING" id="742743.HMPREF9453_01205"/>
<gene>
    <name evidence="1" type="ORF">HMPREF9453_01205</name>
</gene>
<comment type="caution">
    <text evidence="1">The sequence shown here is derived from an EMBL/GenBank/DDBJ whole genome shotgun (WGS) entry which is preliminary data.</text>
</comment>
<evidence type="ECO:0008006" key="3">
    <source>
        <dbReference type="Google" id="ProtNLM"/>
    </source>
</evidence>
<name>H1D0R7_9FIRM</name>
<evidence type="ECO:0000313" key="2">
    <source>
        <dbReference type="Proteomes" id="UP000003277"/>
    </source>
</evidence>
<protein>
    <recommendedName>
        <fullName evidence="3">DpnD/PcfM-like protein</fullName>
    </recommendedName>
</protein>
<dbReference type="HOGENOM" id="CLU_2952999_0_0_9"/>
<sequence length="59" mass="6997">MKYTIIIEETVSEELTLEAENEEEALEEARRLYRQGKWVLEPGNLVEVRFQVLEEEKAD</sequence>
<proteinExistence type="predicted"/>
<organism evidence="1 2">
    <name type="scientific">Dialister succinatiphilus YIT 11850</name>
    <dbReference type="NCBI Taxonomy" id="742743"/>
    <lineage>
        <taxon>Bacteria</taxon>
        <taxon>Bacillati</taxon>
        <taxon>Bacillota</taxon>
        <taxon>Negativicutes</taxon>
        <taxon>Veillonellales</taxon>
        <taxon>Veillonellaceae</taxon>
        <taxon>Dialister</taxon>
    </lineage>
</organism>
<dbReference type="AlphaFoldDB" id="H1D0R7"/>
<accession>H1D0R7</accession>
<dbReference type="EMBL" id="ADLT01000041">
    <property type="protein sequence ID" value="EHO62862.1"/>
    <property type="molecule type" value="Genomic_DNA"/>
</dbReference>
<reference evidence="1 2" key="1">
    <citation type="submission" date="2011-11" db="EMBL/GenBank/DDBJ databases">
        <title>The Genome Sequence of Dialister succinatiphilus YIT 11850.</title>
        <authorList>
            <consortium name="The Broad Institute Genome Sequencing Platform"/>
            <person name="Earl A."/>
            <person name="Ward D."/>
            <person name="Feldgarden M."/>
            <person name="Gevers D."/>
            <person name="Morotomi M."/>
            <person name="Young S.K."/>
            <person name="Zeng Q."/>
            <person name="Gargeya S."/>
            <person name="Fitzgerald M."/>
            <person name="Haas B."/>
            <person name="Abouelleil A."/>
            <person name="Alvarado L."/>
            <person name="Arachchi H.M."/>
            <person name="Berlin A."/>
            <person name="Brown A."/>
            <person name="Chapman S.B."/>
            <person name="Dunbar C."/>
            <person name="Gearin G."/>
            <person name="Goldberg J."/>
            <person name="Griggs A."/>
            <person name="Gujja S."/>
            <person name="Heiman D."/>
            <person name="Howarth C."/>
            <person name="Lui A."/>
            <person name="MacDonald P.J.P."/>
            <person name="Montmayeur A."/>
            <person name="Murphy C."/>
            <person name="Neiman D."/>
            <person name="Pearson M."/>
            <person name="Priest M."/>
            <person name="Roberts A."/>
            <person name="Saif S."/>
            <person name="Shea T."/>
            <person name="Sisk P."/>
            <person name="Stolte C."/>
            <person name="Sykes S."/>
            <person name="Wortman J."/>
            <person name="Nusbaum C."/>
            <person name="Birren B."/>
        </authorList>
    </citation>
    <scope>NUCLEOTIDE SEQUENCE [LARGE SCALE GENOMIC DNA]</scope>
    <source>
        <strain evidence="1 2">YIT 11850</strain>
    </source>
</reference>
<keyword evidence="2" id="KW-1185">Reference proteome</keyword>
<dbReference type="Proteomes" id="UP000003277">
    <property type="component" value="Unassembled WGS sequence"/>
</dbReference>
<dbReference type="PATRIC" id="fig|742743.3.peg.1223"/>